<sequence length="131" mass="14926">MFQRFGIDQHTTLQRMKKRARRNALFVLSQGKKECALSAYIYSHEIEANVFALAFEEIKPQTLNAILLVEAEVLNFVRKNNKVFEIVDGVEIQMGKFNPKVSRFLGCKDLPPNNVVSLEKTNGRKIEADIG</sequence>
<proteinExistence type="predicted"/>
<accession>A0A384ZW52</accession>
<protein>
    <submittedName>
        <fullName evidence="1">Uncharacterized protein</fullName>
    </submittedName>
</protein>
<evidence type="ECO:0000313" key="1">
    <source>
        <dbReference type="EMBL" id="AXG66465.1"/>
    </source>
</evidence>
<dbReference type="Proteomes" id="UP000263742">
    <property type="component" value="Segment"/>
</dbReference>
<dbReference type="EMBL" id="MH460460">
    <property type="protein sequence ID" value="AXG66465.1"/>
    <property type="molecule type" value="Genomic_DNA"/>
</dbReference>
<organism evidence="1 2">
    <name type="scientific">Dickeya phage vB_DsoM_JA13</name>
    <dbReference type="NCBI Taxonomy" id="2283030"/>
    <lineage>
        <taxon>Viruses</taxon>
        <taxon>Duplodnaviria</taxon>
        <taxon>Heunggongvirae</taxon>
        <taxon>Uroviricota</taxon>
        <taxon>Caudoviricetes</taxon>
        <taxon>Salmondvirus</taxon>
        <taxon>Salmondvirus JA11</taxon>
    </lineage>
</organism>
<name>A0A384ZW52_9CAUD</name>
<reference evidence="1 2" key="1">
    <citation type="journal article" date="2018" name="Front. Microbiol.">
        <title>Jumbo Bacteriophages Are Represented Within an Increasing Diversity of Environmental Viruses Infecting the Emerging Phytopathogen, Dickeya solani.</title>
        <authorList>
            <person name="Day A.W."/>
            <person name="Ahn J."/>
            <person name="Salmond G.P.C."/>
        </authorList>
    </citation>
    <scope>NUCLEOTIDE SEQUENCE [LARGE SCALE GENOMIC DNA]</scope>
</reference>
<gene>
    <name evidence="1" type="ORF">JA13_062</name>
</gene>
<evidence type="ECO:0000313" key="2">
    <source>
        <dbReference type="Proteomes" id="UP000263742"/>
    </source>
</evidence>